<proteinExistence type="predicted"/>
<name>A0AAU8K832_9ACTN</name>
<evidence type="ECO:0000313" key="1">
    <source>
        <dbReference type="EMBL" id="XCM84287.1"/>
    </source>
</evidence>
<reference evidence="1" key="1">
    <citation type="submission" date="2024-06" db="EMBL/GenBank/DDBJ databases">
        <title>The genome sequences of Kitasatospora sp. strain HUAS MG31.</title>
        <authorList>
            <person name="Mo P."/>
        </authorList>
    </citation>
    <scope>NUCLEOTIDE SEQUENCE</scope>
    <source>
        <strain evidence="1">HUAS MG31</strain>
        <plasmid evidence="1">punmamed1</plasmid>
    </source>
</reference>
<evidence type="ECO:0008006" key="2">
    <source>
        <dbReference type="Google" id="ProtNLM"/>
    </source>
</evidence>
<dbReference type="AlphaFoldDB" id="A0AAU8K832"/>
<dbReference type="EMBL" id="CP159873">
    <property type="protein sequence ID" value="XCM84287.1"/>
    <property type="molecule type" value="Genomic_DNA"/>
</dbReference>
<accession>A0AAU8K832</accession>
<gene>
    <name evidence="1" type="ORF">ABWK59_35590</name>
</gene>
<dbReference type="KEGG" id="kcm:ABWK59_35590"/>
<keyword evidence="1" id="KW-0614">Plasmid</keyword>
<geneLocation type="plasmid" evidence="1">
    <name>punmamed1</name>
</geneLocation>
<organism evidence="1">
    <name type="scientific">Kitasatospora camelliae</name>
    <dbReference type="NCBI Taxonomy" id="3156397"/>
    <lineage>
        <taxon>Bacteria</taxon>
        <taxon>Bacillati</taxon>
        <taxon>Actinomycetota</taxon>
        <taxon>Actinomycetes</taxon>
        <taxon>Kitasatosporales</taxon>
        <taxon>Streptomycetaceae</taxon>
        <taxon>Kitasatospora</taxon>
    </lineage>
</organism>
<sequence length="185" mass="20299">MAGLKDMFGRVREALFPSRKAPVQTTTQAGQVRERKFGGNTKAMAAAYGVSPRTVLRWIDGTRHPTKKQHVDQLQRDAIEVQTTERGRERKAKQLQKLGPYSGVTARVGRTHTFEIQGSDAVRARDIHLSLTGDQAAALARAQDEGAVREVIGEALADYFNGGGGYAGFTADDFEYDPDDFDLNS</sequence>
<dbReference type="RefSeq" id="WP_354645225.1">
    <property type="nucleotide sequence ID" value="NZ_CP159873.1"/>
</dbReference>
<protein>
    <recommendedName>
        <fullName evidence="2">Telomere-protecting terminal protein</fullName>
    </recommendedName>
</protein>